<protein>
    <submittedName>
        <fullName evidence="4">Right handed beta helix region</fullName>
    </submittedName>
</protein>
<keyword evidence="5" id="KW-1185">Reference proteome</keyword>
<dbReference type="InterPro" id="IPR006626">
    <property type="entry name" value="PbH1"/>
</dbReference>
<dbReference type="GO" id="GO:0005576">
    <property type="term" value="C:extracellular region"/>
    <property type="evidence" value="ECO:0007669"/>
    <property type="project" value="UniProtKB-SubCell"/>
</dbReference>
<keyword evidence="2" id="KW-0964">Secreted</keyword>
<name>A0A8X8LGU4_9BACT</name>
<evidence type="ECO:0000256" key="3">
    <source>
        <dbReference type="ARBA" id="ARBA00022729"/>
    </source>
</evidence>
<dbReference type="InterPro" id="IPR011050">
    <property type="entry name" value="Pectin_lyase_fold/virulence"/>
</dbReference>
<organism evidence="4 5">
    <name type="scientific">Hydrobacter penzbergensis</name>
    <dbReference type="NCBI Taxonomy" id="1235997"/>
    <lineage>
        <taxon>Bacteria</taxon>
        <taxon>Pseudomonadati</taxon>
        <taxon>Bacteroidota</taxon>
        <taxon>Chitinophagia</taxon>
        <taxon>Chitinophagales</taxon>
        <taxon>Chitinophagaceae</taxon>
        <taxon>Hydrobacter</taxon>
    </lineage>
</organism>
<dbReference type="PANTHER" id="PTHR40088">
    <property type="entry name" value="PECTATE LYASE (EUROFUNG)"/>
    <property type="match status" value="1"/>
</dbReference>
<dbReference type="SMART" id="SM00710">
    <property type="entry name" value="PbH1"/>
    <property type="match status" value="5"/>
</dbReference>
<dbReference type="Proteomes" id="UP000198711">
    <property type="component" value="Unassembled WGS sequence"/>
</dbReference>
<reference evidence="4 5" key="1">
    <citation type="submission" date="2016-10" db="EMBL/GenBank/DDBJ databases">
        <authorList>
            <person name="Varghese N."/>
            <person name="Submissions S."/>
        </authorList>
    </citation>
    <scope>NUCLEOTIDE SEQUENCE [LARGE SCALE GENOMIC DNA]</scope>
    <source>
        <strain evidence="4 5">DSM 25353</strain>
    </source>
</reference>
<dbReference type="EMBL" id="FNNO01000018">
    <property type="protein sequence ID" value="SDX51640.1"/>
    <property type="molecule type" value="Genomic_DNA"/>
</dbReference>
<comment type="subcellular location">
    <subcellularLocation>
        <location evidence="1">Secreted</location>
    </subcellularLocation>
</comment>
<evidence type="ECO:0000313" key="4">
    <source>
        <dbReference type="EMBL" id="SDX51640.1"/>
    </source>
</evidence>
<evidence type="ECO:0000256" key="1">
    <source>
        <dbReference type="ARBA" id="ARBA00004613"/>
    </source>
</evidence>
<dbReference type="AlphaFoldDB" id="A0A8X8LGU4"/>
<evidence type="ECO:0000256" key="2">
    <source>
        <dbReference type="ARBA" id="ARBA00022525"/>
    </source>
</evidence>
<dbReference type="Gene3D" id="2.160.20.10">
    <property type="entry name" value="Single-stranded right-handed beta-helix, Pectin lyase-like"/>
    <property type="match status" value="1"/>
</dbReference>
<dbReference type="GO" id="GO:0016837">
    <property type="term" value="F:carbon-oxygen lyase activity, acting on polysaccharides"/>
    <property type="evidence" value="ECO:0007669"/>
    <property type="project" value="TreeGrafter"/>
</dbReference>
<dbReference type="InterPro" id="IPR012334">
    <property type="entry name" value="Pectin_lyas_fold"/>
</dbReference>
<evidence type="ECO:0000313" key="5">
    <source>
        <dbReference type="Proteomes" id="UP000198711"/>
    </source>
</evidence>
<comment type="caution">
    <text evidence="4">The sequence shown here is derived from an EMBL/GenBank/DDBJ whole genome shotgun (WGS) entry which is preliminary data.</text>
</comment>
<dbReference type="InterPro" id="IPR052052">
    <property type="entry name" value="Polysaccharide_Lyase_9"/>
</dbReference>
<dbReference type="RefSeq" id="WP_092726506.1">
    <property type="nucleotide sequence ID" value="NZ_FNNO01000018.1"/>
</dbReference>
<dbReference type="PANTHER" id="PTHR40088:SF2">
    <property type="entry name" value="SECRETED SUGAR HYDROLASE"/>
    <property type="match status" value="1"/>
</dbReference>
<keyword evidence="3" id="KW-0732">Signal</keyword>
<accession>A0A8X8LGU4</accession>
<dbReference type="NCBIfam" id="NF041518">
    <property type="entry name" value="choice_anch_Q"/>
    <property type="match status" value="1"/>
</dbReference>
<dbReference type="SUPFAM" id="SSF51126">
    <property type="entry name" value="Pectin lyase-like"/>
    <property type="match status" value="1"/>
</dbReference>
<gene>
    <name evidence="4" type="ORF">SAMN05444410_11855</name>
</gene>
<dbReference type="PROSITE" id="PS51257">
    <property type="entry name" value="PROKAR_LIPOPROTEIN"/>
    <property type="match status" value="1"/>
</dbReference>
<proteinExistence type="predicted"/>
<sequence>MFIKYLLIFPVLFYSCSCNKEYSFTRPDQQPPVPSLHTYYVDGATGNDQNDGLSLARAWKTIQQSFNAAQPGSTVVIRGGTYYEELVVNVSGKPDHPITFTNYAQEKVMIDGSKIRGNTILSITDKGFLVFKNLVIQNITRNNARGILVLASPNGAAGALHFRNIRFQNINWTNNAQAIPGANDNAQPFIALGRGLTQDNAISNLVIDSCEFSHNITGFSESLSVDGNVDGFFITHNKVHDNTNIGIAAEGHYGTSATASLDQAREGVISENICYNNVSLYATSGGIYVDGGRDIRVDRNASFQNGYGIEVGNEKDGTTSNISVTNNLIYRNKVSGLAIGGYDPKTTGQVVDCIFRNNSFYQNNTNLDGSGELYITKASRCVIGNNVFYTNNQNLLFSLVDILPQSGISLDYNDWFTVGADAGKTWINWRSRQFNSFKNYRAGTQQEAHSIFADPLFSNVGTPIPDLHLQTMSPCLQQGNPAWIILPAERDYDGKPRVVNGKADMGAYQRQ</sequence>
<dbReference type="InterPro" id="IPR059226">
    <property type="entry name" value="Choice_anch_Q_dom"/>
</dbReference>